<dbReference type="Proteomes" id="UP000016361">
    <property type="component" value="Unassembled WGS sequence"/>
</dbReference>
<protein>
    <submittedName>
        <fullName evidence="1">Uncharacterized protein</fullName>
    </submittedName>
</protein>
<reference evidence="2" key="1">
    <citation type="journal article" date="2013" name="Genome Announc.">
        <title>Draft Genome Sequence of D-Branched-Chain Amino Acid Producer Lactobacillus otakiensis JCM 15040T, Isolated from a Traditional Japanese Pickle.</title>
        <authorList>
            <person name="Doi K."/>
            <person name="Mori K."/>
            <person name="Mutaguchi Y."/>
            <person name="Tashiro K."/>
            <person name="Fujino Y."/>
            <person name="Ohmori T."/>
            <person name="Kuhara S."/>
            <person name="Ohshima T."/>
        </authorList>
    </citation>
    <scope>NUCLEOTIDE SEQUENCE [LARGE SCALE GENOMIC DNA]</scope>
    <source>
        <strain evidence="2">JCM 15040</strain>
    </source>
</reference>
<comment type="caution">
    <text evidence="1">The sequence shown here is derived from an EMBL/GenBank/DDBJ whole genome shotgun (WGS) entry which is preliminary data.</text>
</comment>
<evidence type="ECO:0000313" key="1">
    <source>
        <dbReference type="EMBL" id="GAD16755.1"/>
    </source>
</evidence>
<dbReference type="AlphaFoldDB" id="S4PPY2"/>
<dbReference type="STRING" id="1423780.FD05_GL002280"/>
<accession>S4PPY2</accession>
<gene>
    <name evidence="1" type="ORF">LOT_1293</name>
</gene>
<keyword evidence="2" id="KW-1185">Reference proteome</keyword>
<dbReference type="EMBL" id="BASH01000004">
    <property type="protein sequence ID" value="GAD16755.1"/>
    <property type="molecule type" value="Genomic_DNA"/>
</dbReference>
<evidence type="ECO:0000313" key="2">
    <source>
        <dbReference type="Proteomes" id="UP000016361"/>
    </source>
</evidence>
<sequence length="56" mass="6461">MTDRDKTREELSAKLAEAVRESNIPEISDPEEVKRYLLENGDDHYDGDHNLKSSNE</sequence>
<proteinExistence type="predicted"/>
<organism evidence="1 2">
    <name type="scientific">Lentilactobacillus otakiensis DSM 19908 = JCM 15040</name>
    <dbReference type="NCBI Taxonomy" id="1423780"/>
    <lineage>
        <taxon>Bacteria</taxon>
        <taxon>Bacillati</taxon>
        <taxon>Bacillota</taxon>
        <taxon>Bacilli</taxon>
        <taxon>Lactobacillales</taxon>
        <taxon>Lactobacillaceae</taxon>
        <taxon>Lentilactobacillus</taxon>
    </lineage>
</organism>
<name>S4PPY2_9LACO</name>